<name>A0A1H0ATU1_9BACI</name>
<dbReference type="STRING" id="745820.SAMN04488053_101619"/>
<accession>A0A1H0ATU1</accession>
<reference evidence="2" key="1">
    <citation type="submission" date="2016-10" db="EMBL/GenBank/DDBJ databases">
        <authorList>
            <person name="Varghese N."/>
            <person name="Submissions S."/>
        </authorList>
    </citation>
    <scope>NUCLEOTIDE SEQUENCE [LARGE SCALE GENOMIC DNA]</scope>
    <source>
        <strain evidence="2">CGMCC 1.10369</strain>
    </source>
</reference>
<organism evidence="1 2">
    <name type="scientific">Alkalicoccus daliensis</name>
    <dbReference type="NCBI Taxonomy" id="745820"/>
    <lineage>
        <taxon>Bacteria</taxon>
        <taxon>Bacillati</taxon>
        <taxon>Bacillota</taxon>
        <taxon>Bacilli</taxon>
        <taxon>Bacillales</taxon>
        <taxon>Bacillaceae</taxon>
        <taxon>Alkalicoccus</taxon>
    </lineage>
</organism>
<dbReference type="OrthoDB" id="2678750at2"/>
<evidence type="ECO:0000313" key="1">
    <source>
        <dbReference type="EMBL" id="SDN36930.1"/>
    </source>
</evidence>
<dbReference type="Proteomes" id="UP000198778">
    <property type="component" value="Unassembled WGS sequence"/>
</dbReference>
<proteinExistence type="predicted"/>
<gene>
    <name evidence="1" type="ORF">SAMN04488053_101619</name>
</gene>
<keyword evidence="2" id="KW-1185">Reference proteome</keyword>
<dbReference type="EMBL" id="FNIL01000001">
    <property type="protein sequence ID" value="SDN36930.1"/>
    <property type="molecule type" value="Genomic_DNA"/>
</dbReference>
<evidence type="ECO:0008006" key="3">
    <source>
        <dbReference type="Google" id="ProtNLM"/>
    </source>
</evidence>
<dbReference type="AlphaFoldDB" id="A0A1H0ATU1"/>
<sequence length="151" mass="17851">MRWNENDAKTYQSAKEYVDTAIIPLLPVAGGKEQEEAVRMGEFTSYLTDFLERQYTGRVYLLPPFTYLKEESTEDRLERLKTWTEHFKNQGFSHFLYVTSDSRWRQADARDLGELVWIPAFSLAEMDTNKRQQSIEQQAQQIIPLMTEKWS</sequence>
<dbReference type="InterPro" id="IPR019615">
    <property type="entry name" value="DUF2487"/>
</dbReference>
<evidence type="ECO:0000313" key="2">
    <source>
        <dbReference type="Proteomes" id="UP000198778"/>
    </source>
</evidence>
<dbReference type="Pfam" id="PF10673">
    <property type="entry name" value="DUF2487"/>
    <property type="match status" value="1"/>
</dbReference>
<protein>
    <recommendedName>
        <fullName evidence="3">DUF2487 family protein</fullName>
    </recommendedName>
</protein>
<dbReference type="RefSeq" id="WP_090840455.1">
    <property type="nucleotide sequence ID" value="NZ_FNIL01000001.1"/>
</dbReference>